<dbReference type="InterPro" id="IPR009057">
    <property type="entry name" value="Homeodomain-like_sf"/>
</dbReference>
<keyword evidence="6" id="KW-0804">Transcription</keyword>
<dbReference type="GO" id="GO:0042162">
    <property type="term" value="F:telomeric DNA binding"/>
    <property type="evidence" value="ECO:0007669"/>
    <property type="project" value="TreeGrafter"/>
</dbReference>
<keyword evidence="5" id="KW-0010">Activator</keyword>
<dbReference type="AlphaFoldDB" id="A0A1B2JAA0"/>
<name>A0A1B2JAA0_PICPA</name>
<evidence type="ECO:0000256" key="3">
    <source>
        <dbReference type="ARBA" id="ARBA00022895"/>
    </source>
</evidence>
<comment type="subcellular location">
    <subcellularLocation>
        <location evidence="8">Nucleus</location>
    </subcellularLocation>
    <subcellularLocation>
        <location evidence="8">Chromosome</location>
        <location evidence="8">Telomere</location>
    </subcellularLocation>
</comment>
<organism evidence="10 11">
    <name type="scientific">Komagataella pastoris</name>
    <name type="common">Yeast</name>
    <name type="synonym">Pichia pastoris</name>
    <dbReference type="NCBI Taxonomy" id="4922"/>
    <lineage>
        <taxon>Eukaryota</taxon>
        <taxon>Fungi</taxon>
        <taxon>Dikarya</taxon>
        <taxon>Ascomycota</taxon>
        <taxon>Saccharomycotina</taxon>
        <taxon>Pichiomycetes</taxon>
        <taxon>Pichiales</taxon>
        <taxon>Pichiaceae</taxon>
        <taxon>Komagataella</taxon>
    </lineage>
</organism>
<evidence type="ECO:0000256" key="8">
    <source>
        <dbReference type="RuleBase" id="RU367107"/>
    </source>
</evidence>
<evidence type="ECO:0000313" key="11">
    <source>
        <dbReference type="Proteomes" id="UP000094565"/>
    </source>
</evidence>
<keyword evidence="2 8" id="KW-0158">Chromosome</keyword>
<evidence type="ECO:0000259" key="9">
    <source>
        <dbReference type="PROSITE" id="PS50172"/>
    </source>
</evidence>
<dbReference type="Gene3D" id="1.10.10.60">
    <property type="entry name" value="Homeodomain-like"/>
    <property type="match status" value="2"/>
</dbReference>
<dbReference type="GO" id="GO:0031848">
    <property type="term" value="P:protection from non-homologous end joining at telomere"/>
    <property type="evidence" value="ECO:0007669"/>
    <property type="project" value="TreeGrafter"/>
</dbReference>
<dbReference type="GO" id="GO:0070187">
    <property type="term" value="C:shelterin complex"/>
    <property type="evidence" value="ECO:0007669"/>
    <property type="project" value="TreeGrafter"/>
</dbReference>
<dbReference type="PANTHER" id="PTHR16466">
    <property type="entry name" value="TELOMERE REPEAT-BINDING FACTOR 2-INTERACTING PROTEIN 1"/>
    <property type="match status" value="1"/>
</dbReference>
<evidence type="ECO:0000256" key="7">
    <source>
        <dbReference type="ARBA" id="ARBA00023242"/>
    </source>
</evidence>
<dbReference type="Gene3D" id="3.40.50.10190">
    <property type="entry name" value="BRCT domain"/>
    <property type="match status" value="1"/>
</dbReference>
<accession>A0A1B2JAA0</accession>
<comment type="function">
    <text evidence="8">Involved in the regulation of telomere length, clustering and has a specific role in telomere position effect (TPE).</text>
</comment>
<keyword evidence="7 8" id="KW-0539">Nucleus</keyword>
<dbReference type="InterPro" id="IPR021661">
    <property type="entry name" value="Rap1_C"/>
</dbReference>
<dbReference type="OrthoDB" id="435460at2759"/>
<gene>
    <name evidence="10" type="ORF">ATY40_BA7502733</name>
</gene>
<evidence type="ECO:0000256" key="4">
    <source>
        <dbReference type="ARBA" id="ARBA00023015"/>
    </source>
</evidence>
<proteinExistence type="inferred from homology"/>
<dbReference type="Proteomes" id="UP000094565">
    <property type="component" value="Chromosome 2"/>
</dbReference>
<dbReference type="Pfam" id="PF11626">
    <property type="entry name" value="Rap1_C"/>
    <property type="match status" value="1"/>
</dbReference>
<evidence type="ECO:0000256" key="5">
    <source>
        <dbReference type="ARBA" id="ARBA00023159"/>
    </source>
</evidence>
<feature type="domain" description="BRCT" evidence="9">
    <location>
        <begin position="34"/>
        <end position="118"/>
    </location>
</feature>
<dbReference type="SUPFAM" id="SSF46689">
    <property type="entry name" value="Homeodomain-like"/>
    <property type="match status" value="1"/>
</dbReference>
<dbReference type="EMBL" id="CP014585">
    <property type="protein sequence ID" value="ANZ74953.1"/>
    <property type="molecule type" value="Genomic_DNA"/>
</dbReference>
<dbReference type="InterPro" id="IPR015280">
    <property type="entry name" value="Rap1_DNA-bd"/>
</dbReference>
<evidence type="ECO:0000256" key="1">
    <source>
        <dbReference type="ARBA" id="ARBA00010467"/>
    </source>
</evidence>
<dbReference type="InterPro" id="IPR039595">
    <property type="entry name" value="TE2IP/Rap1"/>
</dbReference>
<sequence length="521" mass="60254">MNNFEDIQVNQVTSPIAHNRKTEAIFVTPIGTPYKFFLVGKEDSGKEVEAVYKERITQHGGTLIDSTDDPLTLFLAESQEILNRNLQTVPNNRQVYRLSFIDDCINEGIVLPLENYTLLVDTNAQVYKMTPVRSYFTKEEDNIIAETYRLLIPTHRPVEINTHIHKKYLPHRTVYSIKSRYNEKIRKSLKYYYQSDPDSKELLRDVEGNYVRVYINDADASTADDKASEEPLTSSTLPGRVRYSAKDDFQLCSQILKYNVRESNINDVNDEDLKVNSSIFQELADSFPHHSKKSWSERYAKWVSAYGVGSYYRYYQARLENHEVPEPVSNLVLEKGKYAASTALRQVRNIDSDDEVLHDVLVNAKRRKHSSSVIPVSSTTCKSDLSRVFLQSLQRDSPPIDPEKIEKIGKDAYTKLLKDVLAEVKIFDSHQEWKSTFKNALGVKDYYLTFLLDVTSGNLKLIVQIISNYLEDNTQYLTNFPGVFLPRHDIILLANENKDEIDQLIKYHSLENVEKRRKYLF</sequence>
<keyword evidence="3 8" id="KW-0779">Telomere</keyword>
<dbReference type="CDD" id="cd11655">
    <property type="entry name" value="rap1_myb-like"/>
    <property type="match status" value="1"/>
</dbReference>
<keyword evidence="4" id="KW-0805">Transcription regulation</keyword>
<evidence type="ECO:0000313" key="10">
    <source>
        <dbReference type="EMBL" id="ANZ74953.1"/>
    </source>
</evidence>
<dbReference type="PROSITE" id="PS50172">
    <property type="entry name" value="BRCT"/>
    <property type="match status" value="1"/>
</dbReference>
<keyword evidence="11" id="KW-1185">Reference proteome</keyword>
<dbReference type="Pfam" id="PF16589">
    <property type="entry name" value="BRCT_2"/>
    <property type="match status" value="1"/>
</dbReference>
<dbReference type="InterPro" id="IPR036420">
    <property type="entry name" value="BRCT_dom_sf"/>
</dbReference>
<dbReference type="PANTHER" id="PTHR16466:SF6">
    <property type="entry name" value="TELOMERIC REPEAT-BINDING FACTOR 2-INTERACTING PROTEIN 1"/>
    <property type="match status" value="1"/>
</dbReference>
<evidence type="ECO:0000256" key="2">
    <source>
        <dbReference type="ARBA" id="ARBA00022454"/>
    </source>
</evidence>
<dbReference type="GO" id="GO:0010833">
    <property type="term" value="P:telomere maintenance via telomere lengthening"/>
    <property type="evidence" value="ECO:0007669"/>
    <property type="project" value="UniProtKB-UniRule"/>
</dbReference>
<reference evidence="10 11" key="1">
    <citation type="submission" date="2016-02" db="EMBL/GenBank/DDBJ databases">
        <title>Comparative genomic and transcriptomic foundation for Pichia pastoris.</title>
        <authorList>
            <person name="Love K.R."/>
            <person name="Shah K.A."/>
            <person name="Whittaker C.A."/>
            <person name="Wu J."/>
            <person name="Bartlett M.C."/>
            <person name="Ma D."/>
            <person name="Leeson R.L."/>
            <person name="Priest M."/>
            <person name="Young S.K."/>
            <person name="Love J.C."/>
        </authorList>
    </citation>
    <scope>NUCLEOTIDE SEQUENCE [LARGE SCALE GENOMIC DNA]</scope>
    <source>
        <strain evidence="10 11">ATCC 28485</strain>
    </source>
</reference>
<protein>
    <recommendedName>
        <fullName evidence="8">DNA-binding protein RAP1</fullName>
    </recommendedName>
</protein>
<comment type="subunit">
    <text evidence="8">Homodimer.</text>
</comment>
<comment type="similarity">
    <text evidence="1 8">Belongs to the RAP1 family.</text>
</comment>
<dbReference type="InterPro" id="IPR001357">
    <property type="entry name" value="BRCT_dom"/>
</dbReference>
<dbReference type="Pfam" id="PF09197">
    <property type="entry name" value="Rap1-DNA-bind"/>
    <property type="match status" value="1"/>
</dbReference>
<evidence type="ECO:0000256" key="6">
    <source>
        <dbReference type="ARBA" id="ARBA00023163"/>
    </source>
</evidence>